<dbReference type="GO" id="GO:0016746">
    <property type="term" value="F:acyltransferase activity"/>
    <property type="evidence" value="ECO:0007669"/>
    <property type="project" value="UniProtKB-KW"/>
</dbReference>
<evidence type="ECO:0000256" key="2">
    <source>
        <dbReference type="ARBA" id="ARBA00005182"/>
    </source>
</evidence>
<keyword evidence="9" id="KW-0378">Hydrolase</keyword>
<keyword evidence="3 9" id="KW-0808">Transferase</keyword>
<proteinExistence type="predicted"/>
<name>A0A4V3FQP5_9PSED</name>
<evidence type="ECO:0000256" key="6">
    <source>
        <dbReference type="ARBA" id="ARBA00022841"/>
    </source>
</evidence>
<evidence type="ECO:0000313" key="10">
    <source>
        <dbReference type="Proteomes" id="UP000295804"/>
    </source>
</evidence>
<dbReference type="Proteomes" id="UP000295804">
    <property type="component" value="Unassembled WGS sequence"/>
</dbReference>
<keyword evidence="5" id="KW-0574">Periplasm</keyword>
<keyword evidence="7" id="KW-0012">Acyltransferase</keyword>
<dbReference type="UniPathway" id="UPA00286"/>
<sequence length="306" mass="35310">MLRNNMYLLYFSRREGRAMESLNKHVAVGKDGWLFLRAGTNHVSSQLNGTYPLPDDFEQQWRLLFEYRKKTVEKHTSKYSFLVVPNKECVYADFLPDDIKVTDRRPVFNVLKQAEGLVETLYPLEGLVEQSRSVDVFPRCDSHWNHYGFNVAYRQLMKSWGLKGVADSDLLVQNGQMNDLGSKLNMEISDVPYFAKVKAPRHKVIVDNKIKPLGNLFISEIDDPSLPTCVVFRDSFMTISTHILAQSFRRLVIAWQPNIDYGILEREKPDFVLSQQAERFLVACPDDVHGKTNEEYVAQKLAKSLK</sequence>
<evidence type="ECO:0000256" key="4">
    <source>
        <dbReference type="ARBA" id="ARBA00022729"/>
    </source>
</evidence>
<keyword evidence="6" id="KW-0016">Alginate biosynthesis</keyword>
<evidence type="ECO:0000259" key="8">
    <source>
        <dbReference type="Pfam" id="PF16822"/>
    </source>
</evidence>
<protein>
    <submittedName>
        <fullName evidence="9">Acetyltransferase AlgX (SGNH hydrolase-like protein)</fullName>
    </submittedName>
</protein>
<accession>A0A4V3FQP5</accession>
<dbReference type="InterPro" id="IPR031811">
    <property type="entry name" value="ALGX/ALGJ_SGNH-like"/>
</dbReference>
<dbReference type="GO" id="GO:0042121">
    <property type="term" value="P:alginic acid biosynthetic process"/>
    <property type="evidence" value="ECO:0007669"/>
    <property type="project" value="UniProtKB-UniPathway"/>
</dbReference>
<gene>
    <name evidence="9" type="ORF">EDF87_1192</name>
</gene>
<comment type="subcellular location">
    <subcellularLocation>
        <location evidence="1">Periplasm</location>
    </subcellularLocation>
</comment>
<dbReference type="AlphaFoldDB" id="A0A4V3FQP5"/>
<comment type="pathway">
    <text evidence="2">Glycan biosynthesis; alginate biosynthesis.</text>
</comment>
<evidence type="ECO:0000313" key="9">
    <source>
        <dbReference type="EMBL" id="TDV40481.1"/>
    </source>
</evidence>
<dbReference type="EMBL" id="SOCQ01000019">
    <property type="protein sequence ID" value="TDV40481.1"/>
    <property type="molecule type" value="Genomic_DNA"/>
</dbReference>
<reference evidence="9 10" key="1">
    <citation type="submission" date="2019-03" db="EMBL/GenBank/DDBJ databases">
        <title>Genomic analyses of the natural microbiome of Caenorhabditis elegans.</title>
        <authorList>
            <person name="Samuel B."/>
        </authorList>
    </citation>
    <scope>NUCLEOTIDE SEQUENCE [LARGE SCALE GENOMIC DNA]</scope>
    <source>
        <strain evidence="9 10">BIGb0525</strain>
    </source>
</reference>
<evidence type="ECO:0000256" key="5">
    <source>
        <dbReference type="ARBA" id="ARBA00022764"/>
    </source>
</evidence>
<comment type="caution">
    <text evidence="9">The sequence shown here is derived from an EMBL/GenBank/DDBJ whole genome shotgun (WGS) entry which is preliminary data.</text>
</comment>
<dbReference type="GO" id="GO:0016787">
    <property type="term" value="F:hydrolase activity"/>
    <property type="evidence" value="ECO:0007669"/>
    <property type="project" value="UniProtKB-KW"/>
</dbReference>
<feature type="domain" description="AlgX/AlgJ SGNH hydrolase-like" evidence="8">
    <location>
        <begin position="26"/>
        <end position="159"/>
    </location>
</feature>
<evidence type="ECO:0000256" key="7">
    <source>
        <dbReference type="ARBA" id="ARBA00023315"/>
    </source>
</evidence>
<evidence type="ECO:0000256" key="3">
    <source>
        <dbReference type="ARBA" id="ARBA00022679"/>
    </source>
</evidence>
<dbReference type="GO" id="GO:0042597">
    <property type="term" value="C:periplasmic space"/>
    <property type="evidence" value="ECO:0007669"/>
    <property type="project" value="UniProtKB-SubCell"/>
</dbReference>
<organism evidence="9 10">
    <name type="scientific">Pseudomonas helmanticensis</name>
    <dbReference type="NCBI Taxonomy" id="1471381"/>
    <lineage>
        <taxon>Bacteria</taxon>
        <taxon>Pseudomonadati</taxon>
        <taxon>Pseudomonadota</taxon>
        <taxon>Gammaproteobacteria</taxon>
        <taxon>Pseudomonadales</taxon>
        <taxon>Pseudomonadaceae</taxon>
        <taxon>Pseudomonas</taxon>
    </lineage>
</organism>
<evidence type="ECO:0000256" key="1">
    <source>
        <dbReference type="ARBA" id="ARBA00004418"/>
    </source>
</evidence>
<dbReference type="Pfam" id="PF16822">
    <property type="entry name" value="ALGX"/>
    <property type="match status" value="1"/>
</dbReference>
<keyword evidence="4" id="KW-0732">Signal</keyword>